<dbReference type="Gene3D" id="2.60.40.10">
    <property type="entry name" value="Immunoglobulins"/>
    <property type="match status" value="1"/>
</dbReference>
<sequence>MIDREIKQHFALFLLSYLYSYDPSTYGKREVISSWGFLAVSKNWNFDVREGQMVEVLVFSQAEEVELVCNGQAVARKESIVQHAVRKC</sequence>
<dbReference type="RefSeq" id="WP_186853664.1">
    <property type="nucleotide sequence ID" value="NZ_JACOPG010000001.1"/>
</dbReference>
<dbReference type="Pfam" id="PF16355">
    <property type="entry name" value="DUF4982"/>
    <property type="match status" value="1"/>
</dbReference>
<evidence type="ECO:0000313" key="2">
    <source>
        <dbReference type="EMBL" id="MBC5685318.1"/>
    </source>
</evidence>
<reference evidence="2 3" key="1">
    <citation type="submission" date="2020-08" db="EMBL/GenBank/DDBJ databases">
        <title>Genome public.</title>
        <authorList>
            <person name="Liu C."/>
            <person name="Sun Q."/>
        </authorList>
    </citation>
    <scope>NUCLEOTIDE SEQUENCE [LARGE SCALE GENOMIC DNA]</scope>
    <source>
        <strain evidence="2 3">NSJ-9</strain>
    </source>
</reference>
<evidence type="ECO:0000313" key="3">
    <source>
        <dbReference type="Proteomes" id="UP000643810"/>
    </source>
</evidence>
<gene>
    <name evidence="2" type="ORF">H8R94_01590</name>
</gene>
<comment type="caution">
    <text evidence="2">The sequence shown here is derived from an EMBL/GenBank/DDBJ whole genome shotgun (WGS) entry which is preliminary data.</text>
</comment>
<evidence type="ECO:0000259" key="1">
    <source>
        <dbReference type="Pfam" id="PF16355"/>
    </source>
</evidence>
<dbReference type="InterPro" id="IPR013783">
    <property type="entry name" value="Ig-like_fold"/>
</dbReference>
<keyword evidence="3" id="KW-1185">Reference proteome</keyword>
<accession>A0ABR7GCZ8</accession>
<organism evidence="2 3">
    <name type="scientific">Roseburia lenta</name>
    <dbReference type="NCBI Taxonomy" id="2763061"/>
    <lineage>
        <taxon>Bacteria</taxon>
        <taxon>Bacillati</taxon>
        <taxon>Bacillota</taxon>
        <taxon>Clostridia</taxon>
        <taxon>Lachnospirales</taxon>
        <taxon>Lachnospiraceae</taxon>
        <taxon>Roseburia</taxon>
    </lineage>
</organism>
<dbReference type="EMBL" id="JACOPG010000001">
    <property type="protein sequence ID" value="MBC5685318.1"/>
    <property type="molecule type" value="Genomic_DNA"/>
</dbReference>
<protein>
    <recommendedName>
        <fullName evidence="1">DUF4982 domain-containing protein</fullName>
    </recommendedName>
</protein>
<dbReference type="Proteomes" id="UP000643810">
    <property type="component" value="Unassembled WGS sequence"/>
</dbReference>
<feature type="domain" description="DUF4982" evidence="1">
    <location>
        <begin position="51"/>
        <end position="79"/>
    </location>
</feature>
<proteinExistence type="predicted"/>
<dbReference type="InterPro" id="IPR032311">
    <property type="entry name" value="DUF4982"/>
</dbReference>
<name>A0ABR7GCZ8_9FIRM</name>